<organism evidence="2 3">
    <name type="scientific">Theileria equi strain WA</name>
    <dbReference type="NCBI Taxonomy" id="1537102"/>
    <lineage>
        <taxon>Eukaryota</taxon>
        <taxon>Sar</taxon>
        <taxon>Alveolata</taxon>
        <taxon>Apicomplexa</taxon>
        <taxon>Aconoidasida</taxon>
        <taxon>Piroplasmida</taxon>
        <taxon>Theileriidae</taxon>
        <taxon>Theileria</taxon>
    </lineage>
</organism>
<dbReference type="KEGG" id="beq:BEWA_052700"/>
<feature type="transmembrane region" description="Helical" evidence="1">
    <location>
        <begin position="178"/>
        <end position="202"/>
    </location>
</feature>
<dbReference type="EMBL" id="ACOU01000003">
    <property type="protein sequence ID" value="EKX73215.1"/>
    <property type="molecule type" value="Genomic_DNA"/>
</dbReference>
<dbReference type="STRING" id="1537102.L1LD85"/>
<feature type="transmembrane region" description="Helical" evidence="1">
    <location>
        <begin position="146"/>
        <end position="166"/>
    </location>
</feature>
<feature type="transmembrane region" description="Helical" evidence="1">
    <location>
        <begin position="87"/>
        <end position="106"/>
    </location>
</feature>
<dbReference type="GeneID" id="15802822"/>
<name>L1LD85_THEEQ</name>
<keyword evidence="1" id="KW-0812">Transmembrane</keyword>
<accession>L1LD85</accession>
<comment type="caution">
    <text evidence="2">The sequence shown here is derived from an EMBL/GenBank/DDBJ whole genome shotgun (WGS) entry which is preliminary data.</text>
</comment>
<dbReference type="Proteomes" id="UP000031512">
    <property type="component" value="Unassembled WGS sequence"/>
</dbReference>
<dbReference type="eggNOG" id="ENOG502TN6Q">
    <property type="taxonomic scope" value="Eukaryota"/>
</dbReference>
<dbReference type="OrthoDB" id="364817at2759"/>
<feature type="transmembrane region" description="Helical" evidence="1">
    <location>
        <begin position="301"/>
        <end position="325"/>
    </location>
</feature>
<evidence type="ECO:0000313" key="2">
    <source>
        <dbReference type="EMBL" id="EKX73215.1"/>
    </source>
</evidence>
<feature type="transmembrane region" description="Helical" evidence="1">
    <location>
        <begin position="118"/>
        <end position="140"/>
    </location>
</feature>
<protein>
    <submittedName>
        <fullName evidence="2">Uncharacterized protein</fullName>
    </submittedName>
</protein>
<keyword evidence="1" id="KW-1133">Transmembrane helix</keyword>
<feature type="transmembrane region" description="Helical" evidence="1">
    <location>
        <begin position="374"/>
        <end position="396"/>
    </location>
</feature>
<evidence type="ECO:0000313" key="3">
    <source>
        <dbReference type="Proteomes" id="UP000031512"/>
    </source>
</evidence>
<sequence>MYIKMSSKSNSSGVKKASLFFVGLSLLQPLRVALNAAVFSIRRFEINEYFLSTYVNKIHNSMELACFLGVLLMNIYVLIGIPGTDAVAVAVNWLTCVMNLLLLYSYTMDGYSGNLSVFYWVLVFSALAYGLNQICVFKYAGKDVPFFIAAIPVSGILVSIYHFVFLHFFEGKGIDIDYWIVIGQIGIGAVISIVSSILWSIAFGQADCPAISTTTTTGENGKNESFGAIKNAISPMLMCAVGLGLVYAVYPGIAPYQLVVVEHAHKIDMIVMILCAFPAAIICLISELTTGGPNQKWEGGIAFWHFTWVFAIIYVMCPVLFLISLHYKTSAISRAIIGRPVVAGILTVTFVFCQSVLITIGFSGVDANSNGKVAAFNTLLALLIMNIFEFLGDGYVTAYRSYSRKEWPTDGLSNYDAVLFWLSRASINAVSSVKSSFALDIRSQFADPM</sequence>
<feature type="transmembrane region" description="Helical" evidence="1">
    <location>
        <begin position="270"/>
        <end position="289"/>
    </location>
</feature>
<reference evidence="2 3" key="1">
    <citation type="journal article" date="2012" name="BMC Genomics">
        <title>Comparative genomic analysis and phylogenetic position of Theileria equi.</title>
        <authorList>
            <person name="Kappmeyer L.S."/>
            <person name="Thiagarajan M."/>
            <person name="Herndon D.R."/>
            <person name="Ramsay J.D."/>
            <person name="Caler E."/>
            <person name="Djikeng A."/>
            <person name="Gillespie J.J."/>
            <person name="Lau A.O."/>
            <person name="Roalson E.H."/>
            <person name="Silva J.C."/>
            <person name="Silva M.G."/>
            <person name="Suarez C.E."/>
            <person name="Ueti M.W."/>
            <person name="Nene V.M."/>
            <person name="Mealey R.H."/>
            <person name="Knowles D.P."/>
            <person name="Brayton K.A."/>
        </authorList>
    </citation>
    <scope>NUCLEOTIDE SEQUENCE [LARGE SCALE GENOMIC DNA]</scope>
    <source>
        <strain evidence="2 3">WA</strain>
    </source>
</reference>
<feature type="transmembrane region" description="Helical" evidence="1">
    <location>
        <begin position="337"/>
        <end position="362"/>
    </location>
</feature>
<dbReference type="VEuPathDB" id="PiroplasmaDB:BEWA_052700"/>
<proteinExistence type="predicted"/>
<evidence type="ECO:0000256" key="1">
    <source>
        <dbReference type="SAM" id="Phobius"/>
    </source>
</evidence>
<keyword evidence="1" id="KW-0472">Membrane</keyword>
<dbReference type="AlphaFoldDB" id="L1LD85"/>
<dbReference type="RefSeq" id="XP_004832667.1">
    <property type="nucleotide sequence ID" value="XM_004832610.1"/>
</dbReference>
<feature type="transmembrane region" description="Helical" evidence="1">
    <location>
        <begin position="232"/>
        <end position="250"/>
    </location>
</feature>
<feature type="transmembrane region" description="Helical" evidence="1">
    <location>
        <begin position="62"/>
        <end position="81"/>
    </location>
</feature>
<gene>
    <name evidence="2" type="ORF">BEWA_052700</name>
</gene>
<keyword evidence="3" id="KW-1185">Reference proteome</keyword>